<keyword evidence="4" id="KW-0175">Coiled coil</keyword>
<feature type="domain" description="HTH luxR-type" evidence="5">
    <location>
        <begin position="198"/>
        <end position="260"/>
    </location>
</feature>
<evidence type="ECO:0000256" key="2">
    <source>
        <dbReference type="ARBA" id="ARBA00023125"/>
    </source>
</evidence>
<keyword evidence="7" id="KW-1185">Reference proteome</keyword>
<keyword evidence="2" id="KW-0238">DNA-binding</keyword>
<keyword evidence="3" id="KW-0804">Transcription</keyword>
<keyword evidence="1" id="KW-0805">Transcription regulation</keyword>
<dbReference type="PROSITE" id="PS50043">
    <property type="entry name" value="HTH_LUXR_2"/>
    <property type="match status" value="1"/>
</dbReference>
<evidence type="ECO:0000256" key="1">
    <source>
        <dbReference type="ARBA" id="ARBA00023015"/>
    </source>
</evidence>
<evidence type="ECO:0000259" key="5">
    <source>
        <dbReference type="PROSITE" id="PS50043"/>
    </source>
</evidence>
<dbReference type="InterPro" id="IPR000792">
    <property type="entry name" value="Tscrpt_reg_LuxR_C"/>
</dbReference>
<dbReference type="SMART" id="SM00421">
    <property type="entry name" value="HTH_LUXR"/>
    <property type="match status" value="1"/>
</dbReference>
<accession>A0A074KWA1</accession>
<dbReference type="STRING" id="1048983.EL17_12615"/>
<dbReference type="Proteomes" id="UP000027821">
    <property type="component" value="Unassembled WGS sequence"/>
</dbReference>
<proteinExistence type="predicted"/>
<dbReference type="EMBL" id="JMIH01000022">
    <property type="protein sequence ID" value="KEO73194.1"/>
    <property type="molecule type" value="Genomic_DNA"/>
</dbReference>
<protein>
    <recommendedName>
        <fullName evidence="5">HTH luxR-type domain-containing protein</fullName>
    </recommendedName>
</protein>
<evidence type="ECO:0000256" key="4">
    <source>
        <dbReference type="SAM" id="Coils"/>
    </source>
</evidence>
<dbReference type="GO" id="GO:0003677">
    <property type="term" value="F:DNA binding"/>
    <property type="evidence" value="ECO:0007669"/>
    <property type="project" value="UniProtKB-KW"/>
</dbReference>
<comment type="caution">
    <text evidence="6">The sequence shown here is derived from an EMBL/GenBank/DDBJ whole genome shotgun (WGS) entry which is preliminary data.</text>
</comment>
<dbReference type="InterPro" id="IPR036388">
    <property type="entry name" value="WH-like_DNA-bd_sf"/>
</dbReference>
<dbReference type="SUPFAM" id="SSF46894">
    <property type="entry name" value="C-terminal effector domain of the bipartite response regulators"/>
    <property type="match status" value="1"/>
</dbReference>
<dbReference type="Gene3D" id="3.30.450.20">
    <property type="entry name" value="PAS domain"/>
    <property type="match status" value="1"/>
</dbReference>
<gene>
    <name evidence="6" type="ORF">EL17_12615</name>
</gene>
<dbReference type="Pfam" id="PF00196">
    <property type="entry name" value="GerE"/>
    <property type="match status" value="1"/>
</dbReference>
<dbReference type="Gene3D" id="1.10.10.10">
    <property type="entry name" value="Winged helix-like DNA-binding domain superfamily/Winged helix DNA-binding domain"/>
    <property type="match status" value="1"/>
</dbReference>
<dbReference type="AlphaFoldDB" id="A0A074KWA1"/>
<organism evidence="6 7">
    <name type="scientific">Anditalea andensis</name>
    <dbReference type="NCBI Taxonomy" id="1048983"/>
    <lineage>
        <taxon>Bacteria</taxon>
        <taxon>Pseudomonadati</taxon>
        <taxon>Bacteroidota</taxon>
        <taxon>Cytophagia</taxon>
        <taxon>Cytophagales</taxon>
        <taxon>Cytophagaceae</taxon>
        <taxon>Anditalea</taxon>
    </lineage>
</organism>
<evidence type="ECO:0000313" key="6">
    <source>
        <dbReference type="EMBL" id="KEO73194.1"/>
    </source>
</evidence>
<dbReference type="PANTHER" id="PTHR44688">
    <property type="entry name" value="DNA-BINDING TRANSCRIPTIONAL ACTIVATOR DEVR_DOSR"/>
    <property type="match status" value="1"/>
</dbReference>
<dbReference type="PRINTS" id="PR00038">
    <property type="entry name" value="HTHLUXR"/>
</dbReference>
<dbReference type="eggNOG" id="COG2197">
    <property type="taxonomic scope" value="Bacteria"/>
</dbReference>
<sequence>MGVDIIEQLKNQDKYKKLFRTWGDKGTLLEREEEMIQELENLNLQINSGENLIIGSFDYRDYSLAYFTDNIFDVSGLPVEYFKKYGLEATMSMFHEDDRDEMIQFHQSLLPIYDKLTIEEKKTFGCTYTYRWVHRITNEHIWQVSSLIPYITDQEGNIIYDLQIVVRLNSVPNPAAFNWEYHYIASNGTKRKVEKQFEQISFDVLSKREKQIVDLMVQGKTSLAMSEELGVSPNTVITHRKNILRKLKVKNVLDLMNKMK</sequence>
<feature type="coiled-coil region" evidence="4">
    <location>
        <begin position="25"/>
        <end position="52"/>
    </location>
</feature>
<dbReference type="CDD" id="cd06170">
    <property type="entry name" value="LuxR_C_like"/>
    <property type="match status" value="1"/>
</dbReference>
<dbReference type="GO" id="GO:0006355">
    <property type="term" value="P:regulation of DNA-templated transcription"/>
    <property type="evidence" value="ECO:0007669"/>
    <property type="project" value="InterPro"/>
</dbReference>
<evidence type="ECO:0000313" key="7">
    <source>
        <dbReference type="Proteomes" id="UP000027821"/>
    </source>
</evidence>
<dbReference type="InterPro" id="IPR016032">
    <property type="entry name" value="Sig_transdc_resp-reg_C-effctor"/>
</dbReference>
<evidence type="ECO:0000256" key="3">
    <source>
        <dbReference type="ARBA" id="ARBA00023163"/>
    </source>
</evidence>
<name>A0A074KWA1_9BACT</name>
<dbReference type="PANTHER" id="PTHR44688:SF16">
    <property type="entry name" value="DNA-BINDING TRANSCRIPTIONAL ACTIVATOR DEVR_DOSR"/>
    <property type="match status" value="1"/>
</dbReference>
<reference evidence="6 7" key="1">
    <citation type="submission" date="2014-04" db="EMBL/GenBank/DDBJ databases">
        <title>Characterization and application of a salt tolerant electro-active bacterium.</title>
        <authorList>
            <person name="Yang L."/>
            <person name="Wei S."/>
            <person name="Tay Q.X.M."/>
        </authorList>
    </citation>
    <scope>NUCLEOTIDE SEQUENCE [LARGE SCALE GENOMIC DNA]</scope>
    <source>
        <strain evidence="6 7">LY1</strain>
    </source>
</reference>